<feature type="transmembrane region" description="Helical" evidence="1">
    <location>
        <begin position="37"/>
        <end position="54"/>
    </location>
</feature>
<dbReference type="PANTHER" id="PTHR37309">
    <property type="entry name" value="SLR0284 PROTEIN"/>
    <property type="match status" value="1"/>
</dbReference>
<keyword evidence="1" id="KW-0812">Transmembrane</keyword>
<dbReference type="Pfam" id="PF04020">
    <property type="entry name" value="Phage_holin_4_2"/>
    <property type="match status" value="1"/>
</dbReference>
<protein>
    <recommendedName>
        <fullName evidence="4">Phage holin family protein</fullName>
    </recommendedName>
</protein>
<keyword evidence="1" id="KW-0472">Membrane</keyword>
<dbReference type="PANTHER" id="PTHR37309:SF1">
    <property type="entry name" value="SLR0284 PROTEIN"/>
    <property type="match status" value="1"/>
</dbReference>
<dbReference type="InterPro" id="IPR007165">
    <property type="entry name" value="Phage_holin_4_2"/>
</dbReference>
<accession>A0A2M8EK90</accession>
<reference evidence="3" key="1">
    <citation type="submission" date="2017-09" db="EMBL/GenBank/DDBJ databases">
        <title>Depth-based differentiation of microbial function through sediment-hosted aquifers and enrichment of novel symbionts in the deep terrestrial subsurface.</title>
        <authorList>
            <person name="Probst A.J."/>
            <person name="Ladd B."/>
            <person name="Jarett J.K."/>
            <person name="Geller-Mcgrath D.E."/>
            <person name="Sieber C.M.K."/>
            <person name="Emerson J.B."/>
            <person name="Anantharaman K."/>
            <person name="Thomas B.C."/>
            <person name="Malmstrom R."/>
            <person name="Stieglmeier M."/>
            <person name="Klingl A."/>
            <person name="Woyke T."/>
            <person name="Ryan C.M."/>
            <person name="Banfield J.F."/>
        </authorList>
    </citation>
    <scope>NUCLEOTIDE SEQUENCE [LARGE SCALE GENOMIC DNA]</scope>
</reference>
<evidence type="ECO:0000313" key="2">
    <source>
        <dbReference type="EMBL" id="PJC23145.1"/>
    </source>
</evidence>
<dbReference type="EMBL" id="PFSK01000008">
    <property type="protein sequence ID" value="PJC23145.1"/>
    <property type="molecule type" value="Genomic_DNA"/>
</dbReference>
<sequence length="145" mass="15733">MLLFLRMKDILKSFFFSLIALFGASRMVKGFSYGGDPAVLAIAALAFGIINSYLKPILKLVTLPLNFLTLGFSSFLINTGLLYLTIKIVPELTVVGFRIPGLAVETQYIKLAVPVLDIPAFGTLLLASMVISLLIVILGLVLKVE</sequence>
<comment type="caution">
    <text evidence="2">The sequence shown here is derived from an EMBL/GenBank/DDBJ whole genome shotgun (WGS) entry which is preliminary data.</text>
</comment>
<evidence type="ECO:0000313" key="3">
    <source>
        <dbReference type="Proteomes" id="UP000228781"/>
    </source>
</evidence>
<feature type="transmembrane region" description="Helical" evidence="1">
    <location>
        <begin position="66"/>
        <end position="86"/>
    </location>
</feature>
<organism evidence="2 3">
    <name type="scientific">candidate division WWE3 bacterium CG_4_9_14_0_2_um_filter_48_10</name>
    <dbReference type="NCBI Taxonomy" id="1975078"/>
    <lineage>
        <taxon>Bacteria</taxon>
        <taxon>Katanobacteria</taxon>
    </lineage>
</organism>
<dbReference type="Proteomes" id="UP000228781">
    <property type="component" value="Unassembled WGS sequence"/>
</dbReference>
<dbReference type="AlphaFoldDB" id="A0A2M8EK90"/>
<evidence type="ECO:0000256" key="1">
    <source>
        <dbReference type="SAM" id="Phobius"/>
    </source>
</evidence>
<keyword evidence="1" id="KW-1133">Transmembrane helix</keyword>
<feature type="transmembrane region" description="Helical" evidence="1">
    <location>
        <begin position="120"/>
        <end position="142"/>
    </location>
</feature>
<evidence type="ECO:0008006" key="4">
    <source>
        <dbReference type="Google" id="ProtNLM"/>
    </source>
</evidence>
<proteinExistence type="predicted"/>
<gene>
    <name evidence="2" type="ORF">CO059_00410</name>
</gene>
<name>A0A2M8EK90_UNCKA</name>